<sequence>MTFDPHVPQKSRYAYAFLLGGALSDKSDSDYRGGLFSTIVAAHALRRQGSTADMIIMVQLSVRSNATNLPQQEEDLLRRSNIRIVYIPKFAHPKLEVFYSLQLEKFRILLLDGYSRVTYLDNDILPYCNLDYLMELSDGDKGTTTTTTTTTTSTSDGKPKRLLQDNVLMAFKTEPSSGGFFVLRPSAKDYERLQQVILQKEQRGLELPYPHFDEIEGWGTIIPNDQPWKTLLGQTGTNWTWHGANCDQGLLLYWTKFIQKKVSIIIGHTIEQWTSHPDDDDDSHSHHHPPMLGYVDSSNALYQFGCSTPSRVRWLRNAAPYNSFTHLTGRSKPWHGNLTEYQHAMAIKKDQLDSMTDKELWFWLLQDALKNIGMTENVSLDFISSETRQPAVGRAPSFAQMALFLRYKSKHGWKQYEYEKEVEEDDDNNDNSNSAGHHNEQDDNKHIQPVTDRNNNNHNNDDDDDWHSQQKYAYAFLLGGARSEKPGSDYRGGLYSVVVAAHLLRKHGSQADVVLMVQISAETDHTALPDQEEKLLQMVGIKIMYIPKFSSPKYECFYSLMMEKFRILSLIEYKRVMYLDYDVMPRCNMDYLFHLSDPSPTSLRLSEEKEPPHRRRFFRLKENVGVAFKSDPANGGIFILTPNADDFQHIQRIIHQKEVHALKLPFPHWNETIGWGHVIQSPDIWRSLWGRNGTSWSWYGAVADQGLLYYWIKYVKKSVSLIIKHEVEQWEANEHGVLEREEDLNGNALDQYGCAKDLGPRKQLGPSPYSDFVHLTGRSKPWNSNREDLEQAIQQKKFKDCNDREKWYFSLVEALKEVGMHETISMDFILGKDEIPAVGIAPSYQQMAQYLIYKRRNGWRQYEKERDEPDVIRSLTVK</sequence>
<dbReference type="GO" id="GO:0016740">
    <property type="term" value="F:transferase activity"/>
    <property type="evidence" value="ECO:0007669"/>
    <property type="project" value="UniProtKB-KW"/>
</dbReference>
<dbReference type="InterPro" id="IPR050587">
    <property type="entry name" value="GNT1/Glycosyltrans_8"/>
</dbReference>
<evidence type="ECO:0000256" key="1">
    <source>
        <dbReference type="SAM" id="MobiDB-lite"/>
    </source>
</evidence>
<feature type="compositionally biased region" description="Acidic residues" evidence="1">
    <location>
        <begin position="420"/>
        <end position="429"/>
    </location>
</feature>
<feature type="compositionally biased region" description="Basic and acidic residues" evidence="1">
    <location>
        <begin position="437"/>
        <end position="446"/>
    </location>
</feature>
<evidence type="ECO:0000313" key="4">
    <source>
        <dbReference type="Proteomes" id="UP000693970"/>
    </source>
</evidence>
<evidence type="ECO:0000313" key="2">
    <source>
        <dbReference type="EMBL" id="KAG7339057.1"/>
    </source>
</evidence>
<evidence type="ECO:0000313" key="3">
    <source>
        <dbReference type="EMBL" id="KAG7343562.1"/>
    </source>
</evidence>
<organism evidence="3 4">
    <name type="scientific">Nitzschia inconspicua</name>
    <dbReference type="NCBI Taxonomy" id="303405"/>
    <lineage>
        <taxon>Eukaryota</taxon>
        <taxon>Sar</taxon>
        <taxon>Stramenopiles</taxon>
        <taxon>Ochrophyta</taxon>
        <taxon>Bacillariophyta</taxon>
        <taxon>Bacillariophyceae</taxon>
        <taxon>Bacillariophycidae</taxon>
        <taxon>Bacillariales</taxon>
        <taxon>Bacillariaceae</taxon>
        <taxon>Nitzschia</taxon>
    </lineage>
</organism>
<comment type="caution">
    <text evidence="3">The sequence shown here is derived from an EMBL/GenBank/DDBJ whole genome shotgun (WGS) entry which is preliminary data.</text>
</comment>
<reference evidence="3" key="1">
    <citation type="journal article" date="2021" name="Sci. Rep.">
        <title>Diploid genomic architecture of Nitzschia inconspicua, an elite biomass production diatom.</title>
        <authorList>
            <person name="Oliver A."/>
            <person name="Podell S."/>
            <person name="Pinowska A."/>
            <person name="Traller J.C."/>
            <person name="Smith S.R."/>
            <person name="McClure R."/>
            <person name="Beliaev A."/>
            <person name="Bohutskyi P."/>
            <person name="Hill E.A."/>
            <person name="Rabines A."/>
            <person name="Zheng H."/>
            <person name="Allen L.Z."/>
            <person name="Kuo A."/>
            <person name="Grigoriev I.V."/>
            <person name="Allen A.E."/>
            <person name="Hazlebeck D."/>
            <person name="Allen E.E."/>
        </authorList>
    </citation>
    <scope>NUCLEOTIDE SEQUENCE</scope>
    <source>
        <strain evidence="3">Hildebrandi</strain>
    </source>
</reference>
<name>A0A9K3KH12_9STRA</name>
<proteinExistence type="predicted"/>
<dbReference type="OrthoDB" id="202844at2759"/>
<keyword evidence="3" id="KW-0808">Transferase</keyword>
<dbReference type="EMBL" id="JAGRRH010000024">
    <property type="protein sequence ID" value="KAG7343562.1"/>
    <property type="molecule type" value="Genomic_DNA"/>
</dbReference>
<dbReference type="PANTHER" id="PTHR11183">
    <property type="entry name" value="GLYCOGENIN SUBFAMILY MEMBER"/>
    <property type="match status" value="1"/>
</dbReference>
<feature type="region of interest" description="Disordered" evidence="1">
    <location>
        <begin position="419"/>
        <end position="465"/>
    </location>
</feature>
<accession>A0A9K3KH12</accession>
<keyword evidence="4" id="KW-1185">Reference proteome</keyword>
<dbReference type="AlphaFoldDB" id="A0A9K3KH12"/>
<protein>
    <submittedName>
        <fullName evidence="3">Glycosyl transferase family 8 protein</fullName>
    </submittedName>
</protein>
<reference evidence="3" key="2">
    <citation type="submission" date="2021-04" db="EMBL/GenBank/DDBJ databases">
        <authorList>
            <person name="Podell S."/>
        </authorList>
    </citation>
    <scope>NUCLEOTIDE SEQUENCE</scope>
    <source>
        <strain evidence="3">Hildebrandi</strain>
    </source>
</reference>
<dbReference type="EMBL" id="JAGRRH010000042">
    <property type="protein sequence ID" value="KAG7339057.1"/>
    <property type="molecule type" value="Genomic_DNA"/>
</dbReference>
<dbReference type="Proteomes" id="UP000693970">
    <property type="component" value="Unassembled WGS sequence"/>
</dbReference>
<gene>
    <name evidence="3" type="ORF">IV203_021507</name>
    <name evidence="2" type="ORF">IV203_022705</name>
</gene>